<organism evidence="2 3">
    <name type="scientific">Corchorus capsularis</name>
    <name type="common">Jute</name>
    <dbReference type="NCBI Taxonomy" id="210143"/>
    <lineage>
        <taxon>Eukaryota</taxon>
        <taxon>Viridiplantae</taxon>
        <taxon>Streptophyta</taxon>
        <taxon>Embryophyta</taxon>
        <taxon>Tracheophyta</taxon>
        <taxon>Spermatophyta</taxon>
        <taxon>Magnoliopsida</taxon>
        <taxon>eudicotyledons</taxon>
        <taxon>Gunneridae</taxon>
        <taxon>Pentapetalae</taxon>
        <taxon>rosids</taxon>
        <taxon>malvids</taxon>
        <taxon>Malvales</taxon>
        <taxon>Malvaceae</taxon>
        <taxon>Grewioideae</taxon>
        <taxon>Apeibeae</taxon>
        <taxon>Corchorus</taxon>
    </lineage>
</organism>
<accession>A0A1R3JLE8</accession>
<proteinExistence type="predicted"/>
<keyword evidence="3" id="KW-1185">Reference proteome</keyword>
<feature type="region of interest" description="Disordered" evidence="1">
    <location>
        <begin position="1"/>
        <end position="21"/>
    </location>
</feature>
<dbReference type="AlphaFoldDB" id="A0A1R3JLE8"/>
<dbReference type="Proteomes" id="UP000188268">
    <property type="component" value="Unassembled WGS sequence"/>
</dbReference>
<dbReference type="Gramene" id="OMO95633">
    <property type="protein sequence ID" value="OMO95633"/>
    <property type="gene ID" value="CCACVL1_05341"/>
</dbReference>
<evidence type="ECO:0000313" key="3">
    <source>
        <dbReference type="Proteomes" id="UP000188268"/>
    </source>
</evidence>
<name>A0A1R3JLE8_COCAP</name>
<reference evidence="2 3" key="1">
    <citation type="submission" date="2013-09" db="EMBL/GenBank/DDBJ databases">
        <title>Corchorus capsularis genome sequencing.</title>
        <authorList>
            <person name="Alam M."/>
            <person name="Haque M.S."/>
            <person name="Islam M.S."/>
            <person name="Emdad E.M."/>
            <person name="Islam M.M."/>
            <person name="Ahmed B."/>
            <person name="Halim A."/>
            <person name="Hossen Q.M.M."/>
            <person name="Hossain M.Z."/>
            <person name="Ahmed R."/>
            <person name="Khan M.M."/>
            <person name="Islam R."/>
            <person name="Rashid M.M."/>
            <person name="Khan S.A."/>
            <person name="Rahman M.S."/>
            <person name="Alam M."/>
        </authorList>
    </citation>
    <scope>NUCLEOTIDE SEQUENCE [LARGE SCALE GENOMIC DNA]</scope>
    <source>
        <strain evidence="3">cv. CVL-1</strain>
        <tissue evidence="2">Whole seedling</tissue>
    </source>
</reference>
<feature type="compositionally biased region" description="Polar residues" evidence="1">
    <location>
        <begin position="1"/>
        <end position="10"/>
    </location>
</feature>
<evidence type="ECO:0000313" key="2">
    <source>
        <dbReference type="EMBL" id="OMO95633.1"/>
    </source>
</evidence>
<evidence type="ECO:0000256" key="1">
    <source>
        <dbReference type="SAM" id="MobiDB-lite"/>
    </source>
</evidence>
<protein>
    <submittedName>
        <fullName evidence="2">Uncharacterized protein</fullName>
    </submittedName>
</protein>
<dbReference type="EMBL" id="AWWV01007617">
    <property type="protein sequence ID" value="OMO95633.1"/>
    <property type="molecule type" value="Genomic_DNA"/>
</dbReference>
<gene>
    <name evidence="2" type="ORF">CCACVL1_05341</name>
</gene>
<sequence>MAIARFSSSPFLAATPVGPKSLPLPRPSQVIVSESLPSSDGY</sequence>
<comment type="caution">
    <text evidence="2">The sequence shown here is derived from an EMBL/GenBank/DDBJ whole genome shotgun (WGS) entry which is preliminary data.</text>
</comment>